<dbReference type="GO" id="GO:0005634">
    <property type="term" value="C:nucleus"/>
    <property type="evidence" value="ECO:0007669"/>
    <property type="project" value="UniProtKB-SubCell"/>
</dbReference>
<comment type="function">
    <text evidence="1 10">Core component of nucleosome. Nucleosomes wrap and compact DNA into chromatin, limiting DNA accessibility to the cellular machineries which require DNA as a template. Histones thereby play a central role in transcription regulation, DNA repair, DNA replication and chromosomal stability. DNA accessibility is regulated via a complex set of post-translational modifications of histones, also called histone code, and nucleosome remodeling.</text>
</comment>
<comment type="subcellular location">
    <subcellularLocation>
        <location evidence="3">Chromosome</location>
    </subcellularLocation>
    <subcellularLocation>
        <location evidence="2">Nucleus</location>
    </subcellularLocation>
</comment>
<evidence type="ECO:0000256" key="7">
    <source>
        <dbReference type="ARBA" id="ARBA00023125"/>
    </source>
</evidence>
<accession>A0A0M3HWB3</accession>
<comment type="subunit">
    <text evidence="10">The nucleosome is a histone octamer containing two molecules each of H2A, H2B, H3 and H4 assembled in one H3-H4 heterotetramer and two H2A-H2B heterodimers. The octamer wraps approximately 147 bp of DNA.</text>
</comment>
<comment type="similarity">
    <text evidence="4 10">Belongs to the histone H4 family.</text>
</comment>
<evidence type="ECO:0000256" key="2">
    <source>
        <dbReference type="ARBA" id="ARBA00004123"/>
    </source>
</evidence>
<keyword evidence="8 10" id="KW-0539">Nucleus</keyword>
<dbReference type="InterPro" id="IPR009072">
    <property type="entry name" value="Histone-fold"/>
</dbReference>
<evidence type="ECO:0000256" key="3">
    <source>
        <dbReference type="ARBA" id="ARBA00004286"/>
    </source>
</evidence>
<dbReference type="PANTHER" id="PTHR10484">
    <property type="entry name" value="HISTONE H4"/>
    <property type="match status" value="1"/>
</dbReference>
<dbReference type="WBParaSite" id="ALUE_0000740201-mRNA-1">
    <property type="protein sequence ID" value="ALUE_0000740201-mRNA-1"/>
    <property type="gene ID" value="ALUE_0000740201"/>
</dbReference>
<dbReference type="SUPFAM" id="SSF47113">
    <property type="entry name" value="Histone-fold"/>
    <property type="match status" value="1"/>
</dbReference>
<dbReference type="SMART" id="SM00417">
    <property type="entry name" value="H4"/>
    <property type="match status" value="1"/>
</dbReference>
<dbReference type="GO" id="GO:0000786">
    <property type="term" value="C:nucleosome"/>
    <property type="evidence" value="ECO:0007669"/>
    <property type="project" value="UniProtKB-KW"/>
</dbReference>
<evidence type="ECO:0000256" key="10">
    <source>
        <dbReference type="RuleBase" id="RU000528"/>
    </source>
</evidence>
<evidence type="ECO:0000256" key="1">
    <source>
        <dbReference type="ARBA" id="ARBA00002001"/>
    </source>
</evidence>
<protein>
    <recommendedName>
        <fullName evidence="5 10">Histone H4</fullName>
    </recommendedName>
</protein>
<reference evidence="12" key="1">
    <citation type="submission" date="2017-02" db="UniProtKB">
        <authorList>
            <consortium name="WormBaseParasite"/>
        </authorList>
    </citation>
    <scope>IDENTIFICATION</scope>
</reference>
<evidence type="ECO:0000256" key="6">
    <source>
        <dbReference type="ARBA" id="ARBA00022454"/>
    </source>
</evidence>
<dbReference type="GO" id="GO:0030527">
    <property type="term" value="F:structural constituent of chromatin"/>
    <property type="evidence" value="ECO:0007669"/>
    <property type="project" value="InterPro"/>
</dbReference>
<evidence type="ECO:0000313" key="11">
    <source>
        <dbReference type="Proteomes" id="UP000036681"/>
    </source>
</evidence>
<keyword evidence="7 10" id="KW-0238">DNA-binding</keyword>
<keyword evidence="9 10" id="KW-0544">Nucleosome core</keyword>
<keyword evidence="11" id="KW-1185">Reference proteome</keyword>
<keyword evidence="6 10" id="KW-0158">Chromosome</keyword>
<dbReference type="Gene3D" id="1.10.20.10">
    <property type="entry name" value="Histone, subunit A"/>
    <property type="match status" value="1"/>
</dbReference>
<dbReference type="PRINTS" id="PR00623">
    <property type="entry name" value="HISTONEH4"/>
</dbReference>
<name>A0A0M3HWB3_ASCLU</name>
<dbReference type="GO" id="GO:0003677">
    <property type="term" value="F:DNA binding"/>
    <property type="evidence" value="ECO:0007669"/>
    <property type="project" value="UniProtKB-KW"/>
</dbReference>
<evidence type="ECO:0000256" key="5">
    <source>
        <dbReference type="ARBA" id="ARBA00020836"/>
    </source>
</evidence>
<organism evidence="11 12">
    <name type="scientific">Ascaris lumbricoides</name>
    <name type="common">Giant roundworm</name>
    <dbReference type="NCBI Taxonomy" id="6252"/>
    <lineage>
        <taxon>Eukaryota</taxon>
        <taxon>Metazoa</taxon>
        <taxon>Ecdysozoa</taxon>
        <taxon>Nematoda</taxon>
        <taxon>Chromadorea</taxon>
        <taxon>Rhabditida</taxon>
        <taxon>Spirurina</taxon>
        <taxon>Ascaridomorpha</taxon>
        <taxon>Ascaridoidea</taxon>
        <taxon>Ascarididae</taxon>
        <taxon>Ascaris</taxon>
    </lineage>
</organism>
<evidence type="ECO:0000256" key="9">
    <source>
        <dbReference type="ARBA" id="ARBA00023269"/>
    </source>
</evidence>
<dbReference type="InterPro" id="IPR001951">
    <property type="entry name" value="Histone_H4"/>
</dbReference>
<dbReference type="GO" id="GO:0046982">
    <property type="term" value="F:protein heterodimerization activity"/>
    <property type="evidence" value="ECO:0007669"/>
    <property type="project" value="InterPro"/>
</dbReference>
<proteinExistence type="inferred from homology"/>
<evidence type="ECO:0000256" key="4">
    <source>
        <dbReference type="ARBA" id="ARBA00006564"/>
    </source>
</evidence>
<dbReference type="AlphaFoldDB" id="A0A0M3HWB3"/>
<evidence type="ECO:0000256" key="8">
    <source>
        <dbReference type="ARBA" id="ARBA00023242"/>
    </source>
</evidence>
<sequence length="137" mass="15480">MSGCGKGGKGFGKGRAKRHRKVFRNNIHGITKPAIRRIARRGGVKRISGFMDKETRGILKVFLENVIRDAVTYCEHLFNHISCHFVAFFVVVVLIKRLSPHEEISIFAWIEGSLGRILKTSVSFDFLMSSLEQKTSC</sequence>
<evidence type="ECO:0000313" key="12">
    <source>
        <dbReference type="WBParaSite" id="ALUE_0000740201-mRNA-1"/>
    </source>
</evidence>
<dbReference type="CDD" id="cd22912">
    <property type="entry name" value="HFD_H4"/>
    <property type="match status" value="1"/>
</dbReference>
<dbReference type="Proteomes" id="UP000036681">
    <property type="component" value="Unplaced"/>
</dbReference>